<comment type="similarity">
    <text evidence="1">Belongs to the peroxiredoxin family. AhpC/Prx1 subfamily.</text>
</comment>
<dbReference type="PIRSF" id="PIRSF000239">
    <property type="entry name" value="AHPC"/>
    <property type="match status" value="1"/>
</dbReference>
<sequence>MILTNQIPRIGKSAPLFEGEVVKFDSRKKEILFDKVSLIKIIEDKRWTVLFFYPRDFSSLCPTELHSFNRRIKDFEKANCMLIGCSTDSKYTHKAWMERPRTKGGIDKLSYPLLADPSLKICNSYGVLDKEPGQAFRGTFIIDNQGYLRSITVNPPYIGRNVDETVRTLQALQSGKLCPAGWRPGRKTL</sequence>
<evidence type="ECO:0000256" key="1">
    <source>
        <dbReference type="ARBA" id="ARBA00009796"/>
    </source>
</evidence>
<reference evidence="4" key="1">
    <citation type="submission" date="2018-05" db="EMBL/GenBank/DDBJ databases">
        <authorList>
            <person name="Lanie J.A."/>
            <person name="Ng W.-L."/>
            <person name="Kazmierczak K.M."/>
            <person name="Andrzejewski T.M."/>
            <person name="Davidsen T.M."/>
            <person name="Wayne K.J."/>
            <person name="Tettelin H."/>
            <person name="Glass J.I."/>
            <person name="Rusch D."/>
            <person name="Podicherti R."/>
            <person name="Tsui H.-C.T."/>
            <person name="Winkler M.E."/>
        </authorList>
    </citation>
    <scope>NUCLEOTIDE SEQUENCE</scope>
</reference>
<protein>
    <recommendedName>
        <fullName evidence="3">Thioredoxin domain-containing protein</fullName>
    </recommendedName>
</protein>
<dbReference type="EMBL" id="UINC01114940">
    <property type="protein sequence ID" value="SVC85603.1"/>
    <property type="molecule type" value="Genomic_DNA"/>
</dbReference>
<accession>A0A382QJ94</accession>
<dbReference type="GO" id="GO:0008379">
    <property type="term" value="F:thioredoxin peroxidase activity"/>
    <property type="evidence" value="ECO:0007669"/>
    <property type="project" value="TreeGrafter"/>
</dbReference>
<proteinExistence type="inferred from homology"/>
<evidence type="ECO:0000259" key="3">
    <source>
        <dbReference type="PROSITE" id="PS51352"/>
    </source>
</evidence>
<gene>
    <name evidence="4" type="ORF">METZ01_LOCUS338457</name>
</gene>
<dbReference type="GO" id="GO:0042744">
    <property type="term" value="P:hydrogen peroxide catabolic process"/>
    <property type="evidence" value="ECO:0007669"/>
    <property type="project" value="TreeGrafter"/>
</dbReference>
<evidence type="ECO:0000313" key="4">
    <source>
        <dbReference type="EMBL" id="SVC85603.1"/>
    </source>
</evidence>
<dbReference type="PANTHER" id="PTHR10681">
    <property type="entry name" value="THIOREDOXIN PEROXIDASE"/>
    <property type="match status" value="1"/>
</dbReference>
<dbReference type="AlphaFoldDB" id="A0A382QJ94"/>
<dbReference type="CDD" id="cd03015">
    <property type="entry name" value="PRX_Typ2cys"/>
    <property type="match status" value="1"/>
</dbReference>
<dbReference type="InterPro" id="IPR024706">
    <property type="entry name" value="Peroxiredoxin_AhpC-typ"/>
</dbReference>
<dbReference type="SUPFAM" id="SSF52833">
    <property type="entry name" value="Thioredoxin-like"/>
    <property type="match status" value="1"/>
</dbReference>
<dbReference type="InterPro" id="IPR050217">
    <property type="entry name" value="Peroxiredoxin"/>
</dbReference>
<evidence type="ECO:0000256" key="2">
    <source>
        <dbReference type="ARBA" id="ARBA00023002"/>
    </source>
</evidence>
<dbReference type="GO" id="GO:0033554">
    <property type="term" value="P:cellular response to stress"/>
    <property type="evidence" value="ECO:0007669"/>
    <property type="project" value="TreeGrafter"/>
</dbReference>
<dbReference type="Pfam" id="PF00578">
    <property type="entry name" value="AhpC-TSA"/>
    <property type="match status" value="1"/>
</dbReference>
<dbReference type="PANTHER" id="PTHR10681:SF128">
    <property type="entry name" value="THIOREDOXIN-DEPENDENT PEROXIDE REDUCTASE, MITOCHONDRIAL"/>
    <property type="match status" value="1"/>
</dbReference>
<dbReference type="GO" id="GO:0006979">
    <property type="term" value="P:response to oxidative stress"/>
    <property type="evidence" value="ECO:0007669"/>
    <property type="project" value="TreeGrafter"/>
</dbReference>
<dbReference type="PROSITE" id="PS51352">
    <property type="entry name" value="THIOREDOXIN_2"/>
    <property type="match status" value="1"/>
</dbReference>
<dbReference type="InterPro" id="IPR036249">
    <property type="entry name" value="Thioredoxin-like_sf"/>
</dbReference>
<dbReference type="GO" id="GO:0045454">
    <property type="term" value="P:cell redox homeostasis"/>
    <property type="evidence" value="ECO:0007669"/>
    <property type="project" value="TreeGrafter"/>
</dbReference>
<keyword evidence="2" id="KW-0560">Oxidoreductase</keyword>
<dbReference type="InterPro" id="IPR013766">
    <property type="entry name" value="Thioredoxin_domain"/>
</dbReference>
<organism evidence="4">
    <name type="scientific">marine metagenome</name>
    <dbReference type="NCBI Taxonomy" id="408172"/>
    <lineage>
        <taxon>unclassified sequences</taxon>
        <taxon>metagenomes</taxon>
        <taxon>ecological metagenomes</taxon>
    </lineage>
</organism>
<dbReference type="Gene3D" id="3.40.30.10">
    <property type="entry name" value="Glutaredoxin"/>
    <property type="match status" value="1"/>
</dbReference>
<name>A0A382QJ94_9ZZZZ</name>
<dbReference type="InterPro" id="IPR000866">
    <property type="entry name" value="AhpC/TSA"/>
</dbReference>
<dbReference type="GO" id="GO:0005829">
    <property type="term" value="C:cytosol"/>
    <property type="evidence" value="ECO:0007669"/>
    <property type="project" value="TreeGrafter"/>
</dbReference>
<feature type="domain" description="Thioredoxin" evidence="3">
    <location>
        <begin position="8"/>
        <end position="174"/>
    </location>
</feature>